<dbReference type="InterPro" id="IPR037066">
    <property type="entry name" value="Plug_dom_sf"/>
</dbReference>
<keyword evidence="6" id="KW-1185">Reference proteome</keyword>
<accession>A0ABR7XX14</accession>
<dbReference type="Proteomes" id="UP000651112">
    <property type="component" value="Unassembled WGS sequence"/>
</dbReference>
<evidence type="ECO:0000259" key="4">
    <source>
        <dbReference type="Pfam" id="PF07715"/>
    </source>
</evidence>
<proteinExistence type="inferred from homology"/>
<organism evidence="5 6">
    <name type="scientific">Sphingobacterium chuzhouense</name>
    <dbReference type="NCBI Taxonomy" id="1742264"/>
    <lineage>
        <taxon>Bacteria</taxon>
        <taxon>Pseudomonadati</taxon>
        <taxon>Bacteroidota</taxon>
        <taxon>Sphingobacteriia</taxon>
        <taxon>Sphingobacteriales</taxon>
        <taxon>Sphingobacteriaceae</taxon>
        <taxon>Sphingobacterium</taxon>
    </lineage>
</organism>
<dbReference type="Pfam" id="PF07715">
    <property type="entry name" value="Plug"/>
    <property type="match status" value="1"/>
</dbReference>
<keyword evidence="1 2" id="KW-0472">Membrane</keyword>
<dbReference type="InterPro" id="IPR023996">
    <property type="entry name" value="TonB-dep_OMP_SusC/RagA"/>
</dbReference>
<dbReference type="InterPro" id="IPR039426">
    <property type="entry name" value="TonB-dep_rcpt-like"/>
</dbReference>
<dbReference type="Gene3D" id="2.170.130.10">
    <property type="entry name" value="TonB-dependent receptor, plug domain"/>
    <property type="match status" value="1"/>
</dbReference>
<dbReference type="InterPro" id="IPR008969">
    <property type="entry name" value="CarboxyPept-like_regulatory"/>
</dbReference>
<dbReference type="NCBIfam" id="TIGR04056">
    <property type="entry name" value="OMP_RagA_SusC"/>
    <property type="match status" value="1"/>
</dbReference>
<keyword evidence="1" id="KW-0813">Transport</keyword>
<keyword evidence="5" id="KW-0675">Receptor</keyword>
<evidence type="ECO:0000313" key="5">
    <source>
        <dbReference type="EMBL" id="MBD1423585.1"/>
    </source>
</evidence>
<dbReference type="SUPFAM" id="SSF49464">
    <property type="entry name" value="Carboxypeptidase regulatory domain-like"/>
    <property type="match status" value="1"/>
</dbReference>
<dbReference type="NCBIfam" id="TIGR04057">
    <property type="entry name" value="SusC_RagA_signa"/>
    <property type="match status" value="1"/>
</dbReference>
<feature type="domain" description="TonB-dependent receptor-like beta-barrel" evidence="3">
    <location>
        <begin position="537"/>
        <end position="1123"/>
    </location>
</feature>
<comment type="similarity">
    <text evidence="1 2">Belongs to the TonB-dependent receptor family.</text>
</comment>
<evidence type="ECO:0000256" key="2">
    <source>
        <dbReference type="RuleBase" id="RU003357"/>
    </source>
</evidence>
<keyword evidence="1" id="KW-0998">Cell outer membrane</keyword>
<evidence type="ECO:0000313" key="6">
    <source>
        <dbReference type="Proteomes" id="UP000651112"/>
    </source>
</evidence>
<dbReference type="Gene3D" id="2.60.40.1120">
    <property type="entry name" value="Carboxypeptidase-like, regulatory domain"/>
    <property type="match status" value="1"/>
</dbReference>
<name>A0ABR7XX14_9SPHI</name>
<sequence>MTNKQTKDGAYEVVPNRKRLLWNIQRKLLMFCKVLPLFLISNLPLHAETFSQTLSLKSKSIKLEQVFKLIEQKTNYVVLYNYNELKAINPVHVDVHNAQLNQFLDVVLKDLPLNYTIDDKTILISNKKLNRPHRALESNSPSRTEESVQRTIKGTVIDEEGSPLSGVTVAEVGTTNATSTGGEGEFELRSSASQVTLSFSLMGYEPHRETVGSSGVVRVTLRSSMSDLDEVVVVGFGTQRKENLTGSVASVNMSDVVDSRPITSLSAGLAGQAPGLYVNQGSGRPGNDGGTLRVRGQGTLNNANPLVVIDGVVGDMNLINPQDVESISVLKDAASASIYGSRAANGVILITTKRGKTDQFRLVYNNYFSTQQPSNTINTVSNYANYMELINEGYKNGDPNANPFFSQEMIDLWRANEGQDPLKYPNTDWVDEVFQRKLSQNHNLSFSGGSEKIKFFGSYGLLDNPGVIEQATYKRHSGRVNLEADVKPWLTLGANVNGVVSKTDAGTDIIQDVFTYAGASTPGMVLRAPDGRFGSVNNPEDDPQANNVLHRLYGRKGDINKNRLVSRFFAKVKPMDGLSFEGSYTYTYDDDFIYSQPLFNDRWNFLSNTVASAGTGRTSVTNESVKTYRYYMDGIARYENKAIDNRLSYEVMVGASQEYYKDGWFRASKLDLIDPSLSVLNAATMDAAAAGNLTDWAMRSFFGRINLAWDDKYLLEANLRTDGSSRFMTGKSRWGTFPSVSAGWKISSEDFYNVSWMPSLKIRGSYGALGNNGTIDTRFRYDANINNYEYLTLYNAANYVLNNQLFVGFAQTGLSNSLLTWESTYILNGGIDFDLFNYSLTGSIDVFNKVTNNILIDLPAPLVVGDATIPRTNAAKVRNAGVELNLNYRGTIKDDFRYNIGGNFTFIDNKVLKFKGEDRAIDGANLIQEGYAINTQYILLADRIVQTEADMQLVQQMIDNAPINPDTGNPMNPFAAYGRPVLGDLLYKDVNGDGVINDEDRVPVGNGTAPRITFGFNLGLDYKGFDFSMLLQGNAGNKVVWTDNYFTPNVRWGYQINQDIADGRWVEGETDAKYPRLLPYTDTRNIRNSDFWLQNKSFLRVKNIQLGYTLPNSITERFAVQNLRVFGSLENFWTLTNYMGFDPEVSGTQYPTMKQAVFGLSLTF</sequence>
<evidence type="ECO:0000259" key="3">
    <source>
        <dbReference type="Pfam" id="PF00593"/>
    </source>
</evidence>
<keyword evidence="1" id="KW-0812">Transmembrane</keyword>
<gene>
    <name evidence="5" type="ORF">H8B21_18650</name>
</gene>
<dbReference type="InterPro" id="IPR023997">
    <property type="entry name" value="TonB-dep_OMP_SusC/RagA_CS"/>
</dbReference>
<dbReference type="InterPro" id="IPR000531">
    <property type="entry name" value="Beta-barrel_TonB"/>
</dbReference>
<comment type="subcellular location">
    <subcellularLocation>
        <location evidence="1">Cell outer membrane</location>
        <topology evidence="1">Multi-pass membrane protein</topology>
    </subcellularLocation>
</comment>
<dbReference type="Pfam" id="PF13715">
    <property type="entry name" value="CarbopepD_reg_2"/>
    <property type="match status" value="1"/>
</dbReference>
<comment type="caution">
    <text evidence="5">The sequence shown here is derived from an EMBL/GenBank/DDBJ whole genome shotgun (WGS) entry which is preliminary data.</text>
</comment>
<keyword evidence="2" id="KW-0798">TonB box</keyword>
<feature type="domain" description="TonB-dependent receptor plug" evidence="4">
    <location>
        <begin position="241"/>
        <end position="347"/>
    </location>
</feature>
<dbReference type="InterPro" id="IPR012910">
    <property type="entry name" value="Plug_dom"/>
</dbReference>
<keyword evidence="1" id="KW-1134">Transmembrane beta strand</keyword>
<dbReference type="Pfam" id="PF00593">
    <property type="entry name" value="TonB_dep_Rec_b-barrel"/>
    <property type="match status" value="1"/>
</dbReference>
<evidence type="ECO:0000256" key="1">
    <source>
        <dbReference type="PROSITE-ProRule" id="PRU01360"/>
    </source>
</evidence>
<protein>
    <submittedName>
        <fullName evidence="5">TonB-dependent receptor</fullName>
    </submittedName>
</protein>
<dbReference type="RefSeq" id="WP_190315356.1">
    <property type="nucleotide sequence ID" value="NZ_JACNYL010000005.1"/>
</dbReference>
<dbReference type="PROSITE" id="PS52016">
    <property type="entry name" value="TONB_DEPENDENT_REC_3"/>
    <property type="match status" value="1"/>
</dbReference>
<dbReference type="SUPFAM" id="SSF56935">
    <property type="entry name" value="Porins"/>
    <property type="match status" value="1"/>
</dbReference>
<dbReference type="EMBL" id="JACNYL010000005">
    <property type="protein sequence ID" value="MBD1423585.1"/>
    <property type="molecule type" value="Genomic_DNA"/>
</dbReference>
<reference evidence="5 6" key="1">
    <citation type="submission" date="2020-08" db="EMBL/GenBank/DDBJ databases">
        <title>Sphingobacterium sp. DN00404 isolated from aquaculture water.</title>
        <authorList>
            <person name="Zhang M."/>
        </authorList>
    </citation>
    <scope>NUCLEOTIDE SEQUENCE [LARGE SCALE GENOMIC DNA]</scope>
    <source>
        <strain evidence="5 6">KCTC 42746</strain>
    </source>
</reference>